<organism evidence="1 2">
    <name type="scientific">Nocardia nova SH22a</name>
    <dbReference type="NCBI Taxonomy" id="1415166"/>
    <lineage>
        <taxon>Bacteria</taxon>
        <taxon>Bacillati</taxon>
        <taxon>Actinomycetota</taxon>
        <taxon>Actinomycetes</taxon>
        <taxon>Mycobacteriales</taxon>
        <taxon>Nocardiaceae</taxon>
        <taxon>Nocardia</taxon>
    </lineage>
</organism>
<dbReference type="STRING" id="1415166.NONO_c60400"/>
<proteinExistence type="predicted"/>
<dbReference type="AlphaFoldDB" id="W5TUE2"/>
<keyword evidence="2" id="KW-1185">Reference proteome</keyword>
<dbReference type="EMBL" id="CP006850">
    <property type="protein sequence ID" value="AHH20816.1"/>
    <property type="molecule type" value="Genomic_DNA"/>
</dbReference>
<sequence>MSVAPGLFVAAGVRLLGQAVKRRCEISSGAASMIRYSVGTSGAEIRGSFTFG</sequence>
<dbReference type="Proteomes" id="UP000019150">
    <property type="component" value="Chromosome"/>
</dbReference>
<dbReference type="HOGENOM" id="CLU_3082372_0_0_11"/>
<evidence type="ECO:0000313" key="1">
    <source>
        <dbReference type="EMBL" id="AHH20816.1"/>
    </source>
</evidence>
<reference evidence="1 2" key="1">
    <citation type="journal article" date="2014" name="Appl. Environ. Microbiol.">
        <title>Insights into the Microbial Degradation of Rubber and Gutta-Percha by Analysis of the Complete Genome of Nocardia nova SH22a.</title>
        <authorList>
            <person name="Luo Q."/>
            <person name="Hiessl S."/>
            <person name="Poehlein A."/>
            <person name="Daniel R."/>
            <person name="Steinbuchel A."/>
        </authorList>
    </citation>
    <scope>NUCLEOTIDE SEQUENCE [LARGE SCALE GENOMIC DNA]</scope>
    <source>
        <strain evidence="1">SH22a</strain>
    </source>
</reference>
<dbReference type="KEGG" id="nno:NONO_c60400"/>
<name>W5TUE2_9NOCA</name>
<gene>
    <name evidence="1" type="ORF">NONO_c60400</name>
</gene>
<evidence type="ECO:0000313" key="2">
    <source>
        <dbReference type="Proteomes" id="UP000019150"/>
    </source>
</evidence>
<protein>
    <submittedName>
        <fullName evidence="1">Uncharacterized protein</fullName>
    </submittedName>
</protein>
<accession>W5TUE2</accession>